<dbReference type="InterPro" id="IPR050879">
    <property type="entry name" value="Acyltransferase_3"/>
</dbReference>
<dbReference type="Proteomes" id="UP000375690">
    <property type="component" value="Unassembled WGS sequence"/>
</dbReference>
<accession>A0A6A1XF03</accession>
<dbReference type="RefSeq" id="WP_055234715.1">
    <property type="nucleotide sequence ID" value="NZ_CP113514.1"/>
</dbReference>
<feature type="transmembrane region" description="Helical" evidence="1">
    <location>
        <begin position="51"/>
        <end position="80"/>
    </location>
</feature>
<feature type="transmembrane region" description="Helical" evidence="1">
    <location>
        <begin position="176"/>
        <end position="203"/>
    </location>
</feature>
<organism evidence="3 4">
    <name type="scientific">Bacteroides ovatus</name>
    <dbReference type="NCBI Taxonomy" id="28116"/>
    <lineage>
        <taxon>Bacteria</taxon>
        <taxon>Pseudomonadati</taxon>
        <taxon>Bacteroidota</taxon>
        <taxon>Bacteroidia</taxon>
        <taxon>Bacteroidales</taxon>
        <taxon>Bacteroidaceae</taxon>
        <taxon>Bacteroides</taxon>
    </lineage>
</organism>
<dbReference type="GO" id="GO:0016747">
    <property type="term" value="F:acyltransferase activity, transferring groups other than amino-acyl groups"/>
    <property type="evidence" value="ECO:0007669"/>
    <property type="project" value="InterPro"/>
</dbReference>
<dbReference type="AlphaFoldDB" id="A0A6A1XF03"/>
<keyword evidence="3" id="KW-0012">Acyltransferase</keyword>
<reference evidence="3 4" key="1">
    <citation type="journal article" date="2019" name="Nat. Med.">
        <title>A library of human gut bacterial isolates paired with longitudinal multiomics data enables mechanistic microbiome research.</title>
        <authorList>
            <person name="Poyet M."/>
            <person name="Groussin M."/>
            <person name="Gibbons S.M."/>
            <person name="Avila-Pacheco J."/>
            <person name="Jiang X."/>
            <person name="Kearney S.M."/>
            <person name="Perrotta A.R."/>
            <person name="Berdy B."/>
            <person name="Zhao S."/>
            <person name="Lieberman T.D."/>
            <person name="Swanson P.K."/>
            <person name="Smith M."/>
            <person name="Roesemann S."/>
            <person name="Alexander J.E."/>
            <person name="Rich S.A."/>
            <person name="Livny J."/>
            <person name="Vlamakis H."/>
            <person name="Clish C."/>
            <person name="Bullock K."/>
            <person name="Deik A."/>
            <person name="Scott J."/>
            <person name="Pierce K.A."/>
            <person name="Xavier R.J."/>
            <person name="Alm E.J."/>
        </authorList>
    </citation>
    <scope>NUCLEOTIDE SEQUENCE [LARGE SCALE GENOMIC DNA]</scope>
    <source>
        <strain evidence="3 4">BIOML-A2</strain>
    </source>
</reference>
<comment type="caution">
    <text evidence="3">The sequence shown here is derived from an EMBL/GenBank/DDBJ whole genome shotgun (WGS) entry which is preliminary data.</text>
</comment>
<feature type="transmembrane region" description="Helical" evidence="1">
    <location>
        <begin position="247"/>
        <end position="269"/>
    </location>
</feature>
<proteinExistence type="predicted"/>
<sequence>MNVQNTANISYKYQPWLDTMRFIAAFLVLFSHSRNDFFVPFDQLPPEQRGLFAYVFYFLGRLGHEAVIVFFVLSGFLVGGRGLERIKNDSFQIGSYCIDRTVRIGIPLITSIILFIIVSLCMGTPVHWIDALGNLFSLQGLLVDNLVSPFWSLSYEVWFYILLLSIALVFKKQMWGFPLLILCYVVFSIYNPVYLFMWFMGAFAYITKPDKRNRFYLWSSLFMIGVMVVLSQFASDSNAINFPFKPNASIIELILGFFMCTFVQQAILFEPQRRFTKIIDSTFSYLASFSYTLYLAHRILMVPLFEYIYPSKEGTLTAADLIIYTSLIILILFLCWLLYMISERYTKQIKTFIKQKVLN</sequence>
<name>A0A6A1XF03_BACOV</name>
<gene>
    <name evidence="3" type="ORF">F3B53_15795</name>
</gene>
<feature type="transmembrane region" description="Helical" evidence="1">
    <location>
        <begin position="215"/>
        <end position="235"/>
    </location>
</feature>
<feature type="transmembrane region" description="Helical" evidence="1">
    <location>
        <begin position="101"/>
        <end position="120"/>
    </location>
</feature>
<evidence type="ECO:0000313" key="4">
    <source>
        <dbReference type="Proteomes" id="UP000375690"/>
    </source>
</evidence>
<evidence type="ECO:0000256" key="1">
    <source>
        <dbReference type="SAM" id="Phobius"/>
    </source>
</evidence>
<protein>
    <submittedName>
        <fullName evidence="3">Acyltransferase</fullName>
    </submittedName>
</protein>
<feature type="transmembrane region" description="Helical" evidence="1">
    <location>
        <begin position="289"/>
        <end position="309"/>
    </location>
</feature>
<keyword evidence="1" id="KW-0812">Transmembrane</keyword>
<dbReference type="EMBL" id="VWFC01000019">
    <property type="protein sequence ID" value="KAB1324951.1"/>
    <property type="molecule type" value="Genomic_DNA"/>
</dbReference>
<keyword evidence="1" id="KW-0472">Membrane</keyword>
<dbReference type="InterPro" id="IPR002656">
    <property type="entry name" value="Acyl_transf_3_dom"/>
</dbReference>
<dbReference type="Pfam" id="PF01757">
    <property type="entry name" value="Acyl_transf_3"/>
    <property type="match status" value="1"/>
</dbReference>
<feature type="transmembrane region" description="Helical" evidence="1">
    <location>
        <begin position="321"/>
        <end position="341"/>
    </location>
</feature>
<dbReference type="PANTHER" id="PTHR23028">
    <property type="entry name" value="ACETYLTRANSFERASE"/>
    <property type="match status" value="1"/>
</dbReference>
<keyword evidence="1" id="KW-1133">Transmembrane helix</keyword>
<evidence type="ECO:0000259" key="2">
    <source>
        <dbReference type="Pfam" id="PF01757"/>
    </source>
</evidence>
<keyword evidence="3" id="KW-0808">Transferase</keyword>
<feature type="domain" description="Acyltransferase 3" evidence="2">
    <location>
        <begin position="15"/>
        <end position="340"/>
    </location>
</feature>
<evidence type="ECO:0000313" key="3">
    <source>
        <dbReference type="EMBL" id="KAB1324951.1"/>
    </source>
</evidence>